<proteinExistence type="predicted"/>
<organism evidence="2">
    <name type="scientific">Tanacetum cinerariifolium</name>
    <name type="common">Dalmatian daisy</name>
    <name type="synonym">Chrysanthemum cinerariifolium</name>
    <dbReference type="NCBI Taxonomy" id="118510"/>
    <lineage>
        <taxon>Eukaryota</taxon>
        <taxon>Viridiplantae</taxon>
        <taxon>Streptophyta</taxon>
        <taxon>Embryophyta</taxon>
        <taxon>Tracheophyta</taxon>
        <taxon>Spermatophyta</taxon>
        <taxon>Magnoliopsida</taxon>
        <taxon>eudicotyledons</taxon>
        <taxon>Gunneridae</taxon>
        <taxon>Pentapetalae</taxon>
        <taxon>asterids</taxon>
        <taxon>campanulids</taxon>
        <taxon>Asterales</taxon>
        <taxon>Asteraceae</taxon>
        <taxon>Asteroideae</taxon>
        <taxon>Anthemideae</taxon>
        <taxon>Anthemidinae</taxon>
        <taxon>Tanacetum</taxon>
    </lineage>
</organism>
<evidence type="ECO:0000313" key="2">
    <source>
        <dbReference type="EMBL" id="GFC72610.1"/>
    </source>
</evidence>
<name>A0A699QQC9_TANCI</name>
<gene>
    <name evidence="2" type="ORF">Tci_844580</name>
</gene>
<feature type="compositionally biased region" description="Basic and acidic residues" evidence="1">
    <location>
        <begin position="13"/>
        <end position="23"/>
    </location>
</feature>
<dbReference type="EMBL" id="BKCJ011038704">
    <property type="protein sequence ID" value="GFC72610.1"/>
    <property type="molecule type" value="Genomic_DNA"/>
</dbReference>
<evidence type="ECO:0000256" key="1">
    <source>
        <dbReference type="SAM" id="MobiDB-lite"/>
    </source>
</evidence>
<feature type="non-terminal residue" evidence="2">
    <location>
        <position position="1"/>
    </location>
</feature>
<accession>A0A699QQC9</accession>
<comment type="caution">
    <text evidence="2">The sequence shown here is derived from an EMBL/GenBank/DDBJ whole genome shotgun (WGS) entry which is preliminary data.</text>
</comment>
<dbReference type="AlphaFoldDB" id="A0A699QQC9"/>
<sequence length="139" mass="16487">FNPQEFFLPEELLPPKKQEHDRSSSSTSALPQEFEIGESSRKTSLECHEEQIEEILNHLDELSLDRIEKHKRQHRRKQLGQNNKIALARFKIADLEKSLRKSKLVTKQIRKVSWMQSMNSKSTRKDRRTTKLDFSYSFC</sequence>
<feature type="region of interest" description="Disordered" evidence="1">
    <location>
        <begin position="1"/>
        <end position="44"/>
    </location>
</feature>
<protein>
    <submittedName>
        <fullName evidence="2">Uncharacterized protein</fullName>
    </submittedName>
</protein>
<reference evidence="2" key="1">
    <citation type="journal article" date="2019" name="Sci. Rep.">
        <title>Draft genome of Tanacetum cinerariifolium, the natural source of mosquito coil.</title>
        <authorList>
            <person name="Yamashiro T."/>
            <person name="Shiraishi A."/>
            <person name="Satake H."/>
            <person name="Nakayama K."/>
        </authorList>
    </citation>
    <scope>NUCLEOTIDE SEQUENCE</scope>
</reference>